<name>A0AA47NUQ3_MERPO</name>
<dbReference type="CDD" id="cd23767">
    <property type="entry name" value="IQCD"/>
    <property type="match status" value="1"/>
</dbReference>
<evidence type="ECO:0000256" key="1">
    <source>
        <dbReference type="ARBA" id="ARBA00022723"/>
    </source>
</evidence>
<dbReference type="AlphaFoldDB" id="A0AA47NUQ3"/>
<dbReference type="SUPFAM" id="SSF57850">
    <property type="entry name" value="RING/U-box"/>
    <property type="match status" value="1"/>
</dbReference>
<feature type="region of interest" description="Disordered" evidence="5">
    <location>
        <begin position="1"/>
        <end position="57"/>
    </location>
</feature>
<reference evidence="7" key="1">
    <citation type="journal article" date="2023" name="Front. Mar. Sci.">
        <title>A new Merluccius polli reference genome to investigate the effects of global change in West African waters.</title>
        <authorList>
            <person name="Mateo J.L."/>
            <person name="Blanco-Fernandez C."/>
            <person name="Garcia-Vazquez E."/>
            <person name="Machado-Schiaffino G."/>
        </authorList>
    </citation>
    <scope>NUCLEOTIDE SEQUENCE</scope>
    <source>
        <strain evidence="7">C29</strain>
        <tissue evidence="7">Fin</tissue>
    </source>
</reference>
<accession>A0AA47NUQ3</accession>
<dbReference type="EMBL" id="JAOPHQ010004464">
    <property type="protein sequence ID" value="KAK0139291.1"/>
    <property type="molecule type" value="Genomic_DNA"/>
</dbReference>
<keyword evidence="2 4" id="KW-0863">Zinc-finger</keyword>
<dbReference type="Gene3D" id="3.30.40.10">
    <property type="entry name" value="Zinc/RING finger domain, C3HC4 (zinc finger)"/>
    <property type="match status" value="1"/>
</dbReference>
<dbReference type="PANTHER" id="PTHR14991:SF0">
    <property type="entry name" value="RING FINGER PROTEIN 32"/>
    <property type="match status" value="1"/>
</dbReference>
<evidence type="ECO:0000256" key="3">
    <source>
        <dbReference type="ARBA" id="ARBA00022833"/>
    </source>
</evidence>
<gene>
    <name evidence="7" type="primary">RNF32_0</name>
    <name evidence="7" type="ORF">N1851_024073</name>
</gene>
<dbReference type="InterPro" id="IPR042862">
    <property type="entry name" value="RNF32"/>
</dbReference>
<proteinExistence type="predicted"/>
<dbReference type="SMART" id="SM00184">
    <property type="entry name" value="RING"/>
    <property type="match status" value="1"/>
</dbReference>
<evidence type="ECO:0000256" key="4">
    <source>
        <dbReference type="PROSITE-ProRule" id="PRU00175"/>
    </source>
</evidence>
<dbReference type="PROSITE" id="PS50089">
    <property type="entry name" value="ZF_RING_2"/>
    <property type="match status" value="1"/>
</dbReference>
<evidence type="ECO:0000256" key="2">
    <source>
        <dbReference type="ARBA" id="ARBA00022771"/>
    </source>
</evidence>
<evidence type="ECO:0000313" key="7">
    <source>
        <dbReference type="EMBL" id="KAK0139291.1"/>
    </source>
</evidence>
<keyword evidence="1" id="KW-0479">Metal-binding</keyword>
<evidence type="ECO:0000313" key="8">
    <source>
        <dbReference type="Proteomes" id="UP001174136"/>
    </source>
</evidence>
<evidence type="ECO:0000256" key="5">
    <source>
        <dbReference type="SAM" id="MobiDB-lite"/>
    </source>
</evidence>
<organism evidence="7 8">
    <name type="scientific">Merluccius polli</name>
    <name type="common">Benguela hake</name>
    <name type="synonym">Merluccius cadenati</name>
    <dbReference type="NCBI Taxonomy" id="89951"/>
    <lineage>
        <taxon>Eukaryota</taxon>
        <taxon>Metazoa</taxon>
        <taxon>Chordata</taxon>
        <taxon>Craniata</taxon>
        <taxon>Vertebrata</taxon>
        <taxon>Euteleostomi</taxon>
        <taxon>Actinopterygii</taxon>
        <taxon>Neopterygii</taxon>
        <taxon>Teleostei</taxon>
        <taxon>Neoteleostei</taxon>
        <taxon>Acanthomorphata</taxon>
        <taxon>Zeiogadaria</taxon>
        <taxon>Gadariae</taxon>
        <taxon>Gadiformes</taxon>
        <taxon>Gadoidei</taxon>
        <taxon>Merlucciidae</taxon>
        <taxon>Merluccius</taxon>
    </lineage>
</organism>
<feature type="compositionally biased region" description="Basic and acidic residues" evidence="5">
    <location>
        <begin position="9"/>
        <end position="18"/>
    </location>
</feature>
<dbReference type="Pfam" id="PF13639">
    <property type="entry name" value="zf-RING_2"/>
    <property type="match status" value="1"/>
</dbReference>
<dbReference type="InterPro" id="IPR000048">
    <property type="entry name" value="IQ_motif_EF-hand-BS"/>
</dbReference>
<keyword evidence="3" id="KW-0862">Zinc</keyword>
<dbReference type="InterPro" id="IPR013083">
    <property type="entry name" value="Znf_RING/FYVE/PHD"/>
</dbReference>
<dbReference type="SMART" id="SM00015">
    <property type="entry name" value="IQ"/>
    <property type="match status" value="1"/>
</dbReference>
<feature type="domain" description="RING-type" evidence="6">
    <location>
        <begin position="99"/>
        <end position="141"/>
    </location>
</feature>
<feature type="compositionally biased region" description="Basic and acidic residues" evidence="5">
    <location>
        <begin position="26"/>
        <end position="53"/>
    </location>
</feature>
<dbReference type="PANTHER" id="PTHR14991">
    <property type="entry name" value="RING FINGER PROTEIN 32"/>
    <property type="match status" value="1"/>
</dbReference>
<dbReference type="GO" id="GO:0008270">
    <property type="term" value="F:zinc ion binding"/>
    <property type="evidence" value="ECO:0007669"/>
    <property type="project" value="UniProtKB-KW"/>
</dbReference>
<sequence>MTSVALQDHISRSLRDPARLPGPGRTRRDPPGPGDQDRDQDPDQDQDPEREYVVDAAPPRLTLAQRRGLVAAPARRLTAAEWSAARSRCVRQGASASPCAICREEFGLQPQVLLCCSHVFHLVCLQAYERFSSRKCCPMCRKEQYETRVIRDAAHLCRQRSATRIQACWRGYLARRWYRQVRKTTPPRDRHLRRKFFEEKELTSSLLRRCQADVDGFLQGIDRSLSSSRSVFQQLGRRTGPDRTGPPPPGLGRGPGAGGDPTAALTQR</sequence>
<dbReference type="CDD" id="cd16677">
    <property type="entry name" value="RING-H2_RNF32_rpt1"/>
    <property type="match status" value="1"/>
</dbReference>
<dbReference type="InterPro" id="IPR001841">
    <property type="entry name" value="Znf_RING"/>
</dbReference>
<comment type="caution">
    <text evidence="7">The sequence shown here is derived from an EMBL/GenBank/DDBJ whole genome shotgun (WGS) entry which is preliminary data.</text>
</comment>
<dbReference type="Proteomes" id="UP001174136">
    <property type="component" value="Unassembled WGS sequence"/>
</dbReference>
<keyword evidence="8" id="KW-1185">Reference proteome</keyword>
<evidence type="ECO:0000259" key="6">
    <source>
        <dbReference type="PROSITE" id="PS50089"/>
    </source>
</evidence>
<dbReference type="PROSITE" id="PS50096">
    <property type="entry name" value="IQ"/>
    <property type="match status" value="1"/>
</dbReference>
<protein>
    <submittedName>
        <fullName evidence="7">RING finger protein 32</fullName>
    </submittedName>
</protein>
<dbReference type="Pfam" id="PF00612">
    <property type="entry name" value="IQ"/>
    <property type="match status" value="1"/>
</dbReference>
<feature type="region of interest" description="Disordered" evidence="5">
    <location>
        <begin position="229"/>
        <end position="268"/>
    </location>
</feature>